<sequence>MCVCVRRVDWNGVSAVAETPGGVEAKRSAFRWPNTPYNKLDEQTDSHQSSTNSTTARIQASLVRKRVVKRWILQWEFVTYPARIGNNAWTELLHSTPQRHSTMNILYHASLDSGMVTVRWRSRPIQSGTVLCLTRRQRRGSSFPDKRSFSRVWPAPFPPYRCSPAQSFSSRSLSPFPGRVCPRGRDVCMGLLMLLA</sequence>
<evidence type="ECO:0000313" key="2">
    <source>
        <dbReference type="Proteomes" id="UP000504637"/>
    </source>
</evidence>
<evidence type="ECO:0000256" key="1">
    <source>
        <dbReference type="SAM" id="MobiDB-lite"/>
    </source>
</evidence>
<feature type="compositionally biased region" description="Polar residues" evidence="1">
    <location>
        <begin position="46"/>
        <end position="56"/>
    </location>
</feature>
<reference evidence="3" key="2">
    <citation type="submission" date="2020-04" db="EMBL/GenBank/DDBJ databases">
        <authorList>
            <consortium name="NCBI Genome Project"/>
        </authorList>
    </citation>
    <scope>NUCLEOTIDE SEQUENCE</scope>
    <source>
        <strain evidence="3">CBS 342.82</strain>
    </source>
</reference>
<dbReference type="GeneID" id="54357108"/>
<proteinExistence type="predicted"/>
<accession>A0A6J3MDC2</accession>
<dbReference type="RefSeq" id="XP_033462630.1">
    <property type="nucleotide sequence ID" value="XM_033599309.1"/>
</dbReference>
<organism evidence="3">
    <name type="scientific">Dissoconium aciculare CBS 342.82</name>
    <dbReference type="NCBI Taxonomy" id="1314786"/>
    <lineage>
        <taxon>Eukaryota</taxon>
        <taxon>Fungi</taxon>
        <taxon>Dikarya</taxon>
        <taxon>Ascomycota</taxon>
        <taxon>Pezizomycotina</taxon>
        <taxon>Dothideomycetes</taxon>
        <taxon>Dothideomycetidae</taxon>
        <taxon>Mycosphaerellales</taxon>
        <taxon>Dissoconiaceae</taxon>
        <taxon>Dissoconium</taxon>
    </lineage>
</organism>
<keyword evidence="2" id="KW-1185">Reference proteome</keyword>
<name>A0A6J3MDC2_9PEZI</name>
<dbReference type="Proteomes" id="UP000504637">
    <property type="component" value="Unplaced"/>
</dbReference>
<gene>
    <name evidence="3" type="ORF">K489DRAFT_162506</name>
</gene>
<reference evidence="3" key="3">
    <citation type="submission" date="2025-08" db="UniProtKB">
        <authorList>
            <consortium name="RefSeq"/>
        </authorList>
    </citation>
    <scope>IDENTIFICATION</scope>
    <source>
        <strain evidence="3">CBS 342.82</strain>
    </source>
</reference>
<feature type="region of interest" description="Disordered" evidence="1">
    <location>
        <begin position="36"/>
        <end position="56"/>
    </location>
</feature>
<reference evidence="3" key="1">
    <citation type="submission" date="2020-01" db="EMBL/GenBank/DDBJ databases">
        <authorList>
            <consortium name="DOE Joint Genome Institute"/>
            <person name="Haridas S."/>
            <person name="Albert R."/>
            <person name="Binder M."/>
            <person name="Bloem J."/>
            <person name="Labutti K."/>
            <person name="Salamov A."/>
            <person name="Andreopoulos B."/>
            <person name="Baker S.E."/>
            <person name="Barry K."/>
            <person name="Bills G."/>
            <person name="Bluhm B.H."/>
            <person name="Cannon C."/>
            <person name="Castanera R."/>
            <person name="Culley D.E."/>
            <person name="Daum C."/>
            <person name="Ezra D."/>
            <person name="Gonzalez J.B."/>
            <person name="Henrissat B."/>
            <person name="Kuo A."/>
            <person name="Liang C."/>
            <person name="Lipzen A."/>
            <person name="Lutzoni F."/>
            <person name="Magnuson J."/>
            <person name="Mondo S."/>
            <person name="Nolan M."/>
            <person name="Ohm R."/>
            <person name="Pangilinan J."/>
            <person name="Park H.-J."/>
            <person name="Ramirez L."/>
            <person name="Alfaro M."/>
            <person name="Sun H."/>
            <person name="Tritt A."/>
            <person name="Yoshinaga Y."/>
            <person name="Zwiers L.-H."/>
            <person name="Turgeon B.G."/>
            <person name="Goodwin S.B."/>
            <person name="Spatafora J.W."/>
            <person name="Crous P.W."/>
            <person name="Grigoriev I.V."/>
        </authorList>
    </citation>
    <scope>NUCLEOTIDE SEQUENCE</scope>
    <source>
        <strain evidence="3">CBS 342.82</strain>
    </source>
</reference>
<protein>
    <submittedName>
        <fullName evidence="3">Uncharacterized protein</fullName>
    </submittedName>
</protein>
<dbReference type="AlphaFoldDB" id="A0A6J3MDC2"/>
<evidence type="ECO:0000313" key="3">
    <source>
        <dbReference type="RefSeq" id="XP_033462630.1"/>
    </source>
</evidence>